<keyword evidence="3 6" id="KW-0863">Zinc-finger</keyword>
<dbReference type="CDD" id="cd06257">
    <property type="entry name" value="DnaJ"/>
    <property type="match status" value="1"/>
</dbReference>
<dbReference type="PANTHER" id="PTHR44145">
    <property type="entry name" value="DNAJ HOMOLOG SUBFAMILY A MEMBER 3, MITOCHONDRIAL"/>
    <property type="match status" value="1"/>
</dbReference>
<dbReference type="EMBL" id="CAXLJM020000022">
    <property type="protein sequence ID" value="CAL8088316.1"/>
    <property type="molecule type" value="Genomic_DNA"/>
</dbReference>
<evidence type="ECO:0000313" key="10">
    <source>
        <dbReference type="EMBL" id="CAL8088316.1"/>
    </source>
</evidence>
<dbReference type="SUPFAM" id="SSF46565">
    <property type="entry name" value="Chaperone J-domain"/>
    <property type="match status" value="1"/>
</dbReference>
<feature type="compositionally biased region" description="Polar residues" evidence="7">
    <location>
        <begin position="163"/>
        <end position="178"/>
    </location>
</feature>
<sequence length="446" mass="50139">MSIGASRIIRLVRHSCSLPTLFLNHEDKALIWYSLGGLRLLGSSSIFAWSKPIGWELPVLRRQSLKLREAAQCLPQMRFVNTSPVLCKQKDYYAVLGVSRSSKQGDIKKAYYTLAKKYHPDVNSDGKERAQVKFQEVQEAYEVLGDDAKRREYDQHNGAFRNPFQQDFRSKSSSPKQNSRQRKTDNAEHYNWSYDFTYSDDIPNPKMRYSKNNINRPHKHQFDLFGMLNNMFRDFQNLADEAFKFAGDVVVSMEEAATGTEKQIFLKVTDICKSCKGVGRSMHGKEKCSVCKGTGNYEQSHNIKAPCFVCYGTGHISSSKVCLDCRGSGNSFRKEKIKIKIPPGVGHHQRIEVRTPSGPATIRVLIKKSDAGFGSAGLDVHTESVITSKEATVGVVKRIPTHSGQINVHIPPGTWTGRMIELKGQGLQKPNSKERGSLIVHIKIKG</sequence>
<dbReference type="SUPFAM" id="SSF57938">
    <property type="entry name" value="DnaJ/Hsp40 cysteine-rich domain"/>
    <property type="match status" value="1"/>
</dbReference>
<dbReference type="PRINTS" id="PR00625">
    <property type="entry name" value="JDOMAIN"/>
</dbReference>
<dbReference type="Proteomes" id="UP001642540">
    <property type="component" value="Unassembled WGS sequence"/>
</dbReference>
<dbReference type="InterPro" id="IPR036869">
    <property type="entry name" value="J_dom_sf"/>
</dbReference>
<proteinExistence type="predicted"/>
<dbReference type="CDD" id="cd10719">
    <property type="entry name" value="DnaJ_zf"/>
    <property type="match status" value="1"/>
</dbReference>
<dbReference type="PROSITE" id="PS51188">
    <property type="entry name" value="ZF_CR"/>
    <property type="match status" value="1"/>
</dbReference>
<dbReference type="InterPro" id="IPR018253">
    <property type="entry name" value="DnaJ_domain_CS"/>
</dbReference>
<gene>
    <name evidence="10" type="ORF">ODALV1_LOCUS7016</name>
</gene>
<feature type="domain" description="J" evidence="8">
    <location>
        <begin position="91"/>
        <end position="157"/>
    </location>
</feature>
<evidence type="ECO:0000256" key="2">
    <source>
        <dbReference type="ARBA" id="ARBA00022737"/>
    </source>
</evidence>
<keyword evidence="1 6" id="KW-0479">Metal-binding</keyword>
<dbReference type="Pfam" id="PF01556">
    <property type="entry name" value="DnaJ_C"/>
    <property type="match status" value="1"/>
</dbReference>
<evidence type="ECO:0000256" key="6">
    <source>
        <dbReference type="PROSITE-ProRule" id="PRU00546"/>
    </source>
</evidence>
<feature type="zinc finger region" description="CR-type" evidence="6">
    <location>
        <begin position="259"/>
        <end position="334"/>
    </location>
</feature>
<evidence type="ECO:0000256" key="5">
    <source>
        <dbReference type="ARBA" id="ARBA00023186"/>
    </source>
</evidence>
<dbReference type="SMART" id="SM00271">
    <property type="entry name" value="DnaJ"/>
    <property type="match status" value="1"/>
</dbReference>
<dbReference type="PROSITE" id="PS00636">
    <property type="entry name" value="DNAJ_1"/>
    <property type="match status" value="1"/>
</dbReference>
<keyword evidence="5" id="KW-0143">Chaperone</keyword>
<dbReference type="Gene3D" id="2.10.230.10">
    <property type="entry name" value="Heat shock protein DnaJ, cysteine-rich domain"/>
    <property type="match status" value="1"/>
</dbReference>
<accession>A0ABP1Q7J1</accession>
<dbReference type="InterPro" id="IPR002939">
    <property type="entry name" value="DnaJ_C"/>
</dbReference>
<feature type="domain" description="CR-type" evidence="9">
    <location>
        <begin position="259"/>
        <end position="334"/>
    </location>
</feature>
<name>A0ABP1Q7J1_9HEXA</name>
<dbReference type="InterPro" id="IPR036410">
    <property type="entry name" value="HSP_DnaJ_Cys-rich_dom_sf"/>
</dbReference>
<evidence type="ECO:0000256" key="1">
    <source>
        <dbReference type="ARBA" id="ARBA00022723"/>
    </source>
</evidence>
<evidence type="ECO:0000256" key="7">
    <source>
        <dbReference type="SAM" id="MobiDB-lite"/>
    </source>
</evidence>
<keyword evidence="2" id="KW-0677">Repeat</keyword>
<reference evidence="10 11" key="1">
    <citation type="submission" date="2024-08" db="EMBL/GenBank/DDBJ databases">
        <authorList>
            <person name="Cucini C."/>
            <person name="Frati F."/>
        </authorList>
    </citation>
    <scope>NUCLEOTIDE SEQUENCE [LARGE SCALE GENOMIC DNA]</scope>
</reference>
<dbReference type="CDD" id="cd10747">
    <property type="entry name" value="DnaJ_C"/>
    <property type="match status" value="1"/>
</dbReference>
<dbReference type="InterPro" id="IPR001623">
    <property type="entry name" value="DnaJ_domain"/>
</dbReference>
<protein>
    <submittedName>
        <fullName evidence="10">Uncharacterized protein</fullName>
    </submittedName>
</protein>
<evidence type="ECO:0000259" key="8">
    <source>
        <dbReference type="PROSITE" id="PS50076"/>
    </source>
</evidence>
<evidence type="ECO:0000256" key="4">
    <source>
        <dbReference type="ARBA" id="ARBA00022833"/>
    </source>
</evidence>
<keyword evidence="4 6" id="KW-0862">Zinc</keyword>
<keyword evidence="11" id="KW-1185">Reference proteome</keyword>
<dbReference type="Gene3D" id="2.60.260.20">
    <property type="entry name" value="Urease metallochaperone UreE, N-terminal domain"/>
    <property type="match status" value="2"/>
</dbReference>
<dbReference type="InterPro" id="IPR001305">
    <property type="entry name" value="HSP_DnaJ_Cys-rich_dom"/>
</dbReference>
<feature type="region of interest" description="Disordered" evidence="7">
    <location>
        <begin position="159"/>
        <end position="186"/>
    </location>
</feature>
<dbReference type="SUPFAM" id="SSF49493">
    <property type="entry name" value="HSP40/DnaJ peptide-binding domain"/>
    <property type="match status" value="1"/>
</dbReference>
<evidence type="ECO:0000259" key="9">
    <source>
        <dbReference type="PROSITE" id="PS51188"/>
    </source>
</evidence>
<evidence type="ECO:0000313" key="11">
    <source>
        <dbReference type="Proteomes" id="UP001642540"/>
    </source>
</evidence>
<dbReference type="Gene3D" id="1.10.287.110">
    <property type="entry name" value="DnaJ domain"/>
    <property type="match status" value="1"/>
</dbReference>
<comment type="caution">
    <text evidence="10">The sequence shown here is derived from an EMBL/GenBank/DDBJ whole genome shotgun (WGS) entry which is preliminary data.</text>
</comment>
<dbReference type="InterPro" id="IPR051938">
    <property type="entry name" value="Apopto_cytoskel_mod"/>
</dbReference>
<evidence type="ECO:0000256" key="3">
    <source>
        <dbReference type="ARBA" id="ARBA00022771"/>
    </source>
</evidence>
<dbReference type="PANTHER" id="PTHR44145:SF3">
    <property type="entry name" value="DNAJ HOMOLOG SUBFAMILY A MEMBER 3, MITOCHONDRIAL"/>
    <property type="match status" value="1"/>
</dbReference>
<organism evidence="10 11">
    <name type="scientific">Orchesella dallaii</name>
    <dbReference type="NCBI Taxonomy" id="48710"/>
    <lineage>
        <taxon>Eukaryota</taxon>
        <taxon>Metazoa</taxon>
        <taxon>Ecdysozoa</taxon>
        <taxon>Arthropoda</taxon>
        <taxon>Hexapoda</taxon>
        <taxon>Collembola</taxon>
        <taxon>Entomobryomorpha</taxon>
        <taxon>Entomobryoidea</taxon>
        <taxon>Orchesellidae</taxon>
        <taxon>Orchesellinae</taxon>
        <taxon>Orchesella</taxon>
    </lineage>
</organism>
<dbReference type="InterPro" id="IPR008971">
    <property type="entry name" value="HSP40/DnaJ_pept-bd"/>
</dbReference>
<dbReference type="PROSITE" id="PS50076">
    <property type="entry name" value="DNAJ_2"/>
    <property type="match status" value="1"/>
</dbReference>
<dbReference type="Pfam" id="PF00226">
    <property type="entry name" value="DnaJ"/>
    <property type="match status" value="1"/>
</dbReference>